<dbReference type="InterPro" id="IPR002618">
    <property type="entry name" value="UDPGP_fam"/>
</dbReference>
<dbReference type="PANTHER" id="PTHR11952">
    <property type="entry name" value="UDP- GLUCOSE PYROPHOSPHORYLASE"/>
    <property type="match status" value="1"/>
</dbReference>
<dbReference type="FunFam" id="3.90.550.10:FF:000075">
    <property type="entry name" value="Probable UDP-N-acetylglucosamine pyrophosphorylase"/>
    <property type="match status" value="1"/>
</dbReference>
<dbReference type="GO" id="GO:0006048">
    <property type="term" value="P:UDP-N-acetylglucosamine biosynthetic process"/>
    <property type="evidence" value="ECO:0007669"/>
    <property type="project" value="TreeGrafter"/>
</dbReference>
<protein>
    <recommendedName>
        <fullName evidence="3">UDP-N-acetylglucosamine diphosphorylase</fullName>
        <ecNumber evidence="3">2.7.7.23</ecNumber>
    </recommendedName>
</protein>
<accession>A0A1E3QGA6</accession>
<dbReference type="Gene3D" id="3.90.550.10">
    <property type="entry name" value="Spore Coat Polysaccharide Biosynthesis Protein SpsA, Chain A"/>
    <property type="match status" value="1"/>
</dbReference>
<dbReference type="PANTHER" id="PTHR11952:SF2">
    <property type="entry name" value="LD24639P"/>
    <property type="match status" value="1"/>
</dbReference>
<dbReference type="STRING" id="675824.A0A1E3QGA6"/>
<dbReference type="Proteomes" id="UP000094385">
    <property type="component" value="Unassembled WGS sequence"/>
</dbReference>
<dbReference type="InterPro" id="IPR039741">
    <property type="entry name" value="UDP-sugar_pyrophosphorylase"/>
</dbReference>
<keyword evidence="8" id="KW-1185">Reference proteome</keyword>
<proteinExistence type="inferred from homology"/>
<dbReference type="EMBL" id="KV454289">
    <property type="protein sequence ID" value="ODQ76721.1"/>
    <property type="molecule type" value="Genomic_DNA"/>
</dbReference>
<comment type="pathway">
    <text evidence="1">Nucleotide-sugar biosynthesis; UDP-N-acetyl-alpha-D-glucosamine biosynthesis; UDP-N-acetyl-alpha-D-glucosamine from N-acetyl-alpha-D-glucosamine 1-phosphate: step 1/1.</text>
</comment>
<dbReference type="AlphaFoldDB" id="A0A1E3QGA6"/>
<organism evidence="7 8">
    <name type="scientific">Lipomyces starkeyi NRRL Y-11557</name>
    <dbReference type="NCBI Taxonomy" id="675824"/>
    <lineage>
        <taxon>Eukaryota</taxon>
        <taxon>Fungi</taxon>
        <taxon>Dikarya</taxon>
        <taxon>Ascomycota</taxon>
        <taxon>Saccharomycotina</taxon>
        <taxon>Lipomycetes</taxon>
        <taxon>Lipomycetales</taxon>
        <taxon>Lipomycetaceae</taxon>
        <taxon>Lipomyces</taxon>
    </lineage>
</organism>
<dbReference type="GO" id="GO:0003977">
    <property type="term" value="F:UDP-N-acetylglucosamine diphosphorylase activity"/>
    <property type="evidence" value="ECO:0007669"/>
    <property type="project" value="UniProtKB-EC"/>
</dbReference>
<name>A0A1E3QGA6_LIPST</name>
<dbReference type="OrthoDB" id="532420at2759"/>
<evidence type="ECO:0000256" key="5">
    <source>
        <dbReference type="ARBA" id="ARBA00022695"/>
    </source>
</evidence>
<keyword evidence="5" id="KW-0548">Nucleotidyltransferase</keyword>
<evidence type="ECO:0000313" key="8">
    <source>
        <dbReference type="Proteomes" id="UP000094385"/>
    </source>
</evidence>
<dbReference type="CDD" id="cd04193">
    <property type="entry name" value="UDPGlcNAc_PPase"/>
    <property type="match status" value="1"/>
</dbReference>
<evidence type="ECO:0000256" key="4">
    <source>
        <dbReference type="ARBA" id="ARBA00022679"/>
    </source>
</evidence>
<evidence type="ECO:0000256" key="1">
    <source>
        <dbReference type="ARBA" id="ARBA00005208"/>
    </source>
</evidence>
<dbReference type="SUPFAM" id="SSF53448">
    <property type="entry name" value="Nucleotide-diphospho-sugar transferases"/>
    <property type="match status" value="1"/>
</dbReference>
<gene>
    <name evidence="7" type="ORF">LIPSTDRAFT_141437</name>
</gene>
<evidence type="ECO:0000256" key="2">
    <source>
        <dbReference type="ARBA" id="ARBA00010401"/>
    </source>
</evidence>
<reference evidence="7 8" key="1">
    <citation type="journal article" date="2016" name="Proc. Natl. Acad. Sci. U.S.A.">
        <title>Comparative genomics of biotechnologically important yeasts.</title>
        <authorList>
            <person name="Riley R."/>
            <person name="Haridas S."/>
            <person name="Wolfe K.H."/>
            <person name="Lopes M.R."/>
            <person name="Hittinger C.T."/>
            <person name="Goeker M."/>
            <person name="Salamov A.A."/>
            <person name="Wisecaver J.H."/>
            <person name="Long T.M."/>
            <person name="Calvey C.H."/>
            <person name="Aerts A.L."/>
            <person name="Barry K.W."/>
            <person name="Choi C."/>
            <person name="Clum A."/>
            <person name="Coughlan A.Y."/>
            <person name="Deshpande S."/>
            <person name="Douglass A.P."/>
            <person name="Hanson S.J."/>
            <person name="Klenk H.-P."/>
            <person name="LaButti K.M."/>
            <person name="Lapidus A."/>
            <person name="Lindquist E.A."/>
            <person name="Lipzen A.M."/>
            <person name="Meier-Kolthoff J.P."/>
            <person name="Ohm R.A."/>
            <person name="Otillar R.P."/>
            <person name="Pangilinan J.L."/>
            <person name="Peng Y."/>
            <person name="Rokas A."/>
            <person name="Rosa C.A."/>
            <person name="Scheuner C."/>
            <person name="Sibirny A.A."/>
            <person name="Slot J.C."/>
            <person name="Stielow J.B."/>
            <person name="Sun H."/>
            <person name="Kurtzman C.P."/>
            <person name="Blackwell M."/>
            <person name="Grigoriev I.V."/>
            <person name="Jeffries T.W."/>
        </authorList>
    </citation>
    <scope>NUCLEOTIDE SEQUENCE [LARGE SCALE GENOMIC DNA]</scope>
    <source>
        <strain evidence="7 8">NRRL Y-11557</strain>
    </source>
</reference>
<evidence type="ECO:0000256" key="6">
    <source>
        <dbReference type="ARBA" id="ARBA00048493"/>
    </source>
</evidence>
<dbReference type="Pfam" id="PF01704">
    <property type="entry name" value="UDPGP"/>
    <property type="match status" value="1"/>
</dbReference>
<dbReference type="EC" id="2.7.7.23" evidence="3"/>
<comment type="similarity">
    <text evidence="2">Belongs to the UDPGP type 1 family.</text>
</comment>
<evidence type="ECO:0000256" key="3">
    <source>
        <dbReference type="ARBA" id="ARBA00012457"/>
    </source>
</evidence>
<dbReference type="InterPro" id="IPR029044">
    <property type="entry name" value="Nucleotide-diphossugar_trans"/>
</dbReference>
<sequence length="482" mass="52729">MSLEELQETYATAGQSQVFTFYDSLDESSQKLLVSQLATIDPARVSRIAETVLSQAPESDPSEITPLPESATASVLTAPPSQIEEWEKIGTSLIAQNSVAVVLLAGGQGTRLGSSAPKGCFDIGLPSHKSLFELQAERIVSLQNLVQNRTGKTEVIIPWYIMTSGPTRAPTETFFKEHSYFGLDPSNIKFFEQGVLPCIDNSGKILLEGKDKVAVAPDGNGGIYRALVQEDVLLDFAKRGIKHVHAYCVDNCLVRMADPVFLGFAESRGVLVATKSVPKRHPKENVGLIVAKDGHPAVIEYSEISDEMAHRTVVDSESGKKVLAFRAANIVNHYYSVEYLDTIPTWSENYLPYHIARKKIPCVDLETGESISPSKPNGIKMEQFIFDCFPQLDFAQFGNLEVRREDEFSPLKNKAGTVGEDDADTSRADLLKQGKRWVVAAGATVSDDVAGVEVPPLISYVSNLLFHEGTVSSVRLGYERSS</sequence>
<evidence type="ECO:0000313" key="7">
    <source>
        <dbReference type="EMBL" id="ODQ76721.1"/>
    </source>
</evidence>
<comment type="catalytic activity">
    <reaction evidence="6">
        <text>N-acetyl-alpha-D-glucosamine 1-phosphate + UTP + H(+) = UDP-N-acetyl-alpha-D-glucosamine + diphosphate</text>
        <dbReference type="Rhea" id="RHEA:13509"/>
        <dbReference type="ChEBI" id="CHEBI:15378"/>
        <dbReference type="ChEBI" id="CHEBI:33019"/>
        <dbReference type="ChEBI" id="CHEBI:46398"/>
        <dbReference type="ChEBI" id="CHEBI:57705"/>
        <dbReference type="ChEBI" id="CHEBI:57776"/>
        <dbReference type="EC" id="2.7.7.23"/>
    </reaction>
</comment>
<keyword evidence="4" id="KW-0808">Transferase</keyword>